<dbReference type="AlphaFoldDB" id="A0A4Y2VFN2"/>
<evidence type="ECO:0000313" key="2">
    <source>
        <dbReference type="Proteomes" id="UP000499080"/>
    </source>
</evidence>
<protein>
    <submittedName>
        <fullName evidence="1">Uncharacterized protein</fullName>
    </submittedName>
</protein>
<sequence length="123" mass="14114">MSSRCLLIRPVFPIKIHPYCKGGALHMFKLIAATRYLPTELKAKIDLLIQRNSYFAHSENLLTAMMTDSEPHIREPAVSSYDFESPIIQKNGLRLFQLPTVKFDALSYADLIDCQENITDHIY</sequence>
<keyword evidence="2" id="KW-1185">Reference proteome</keyword>
<reference evidence="1 2" key="1">
    <citation type="journal article" date="2019" name="Sci. Rep.">
        <title>Orb-weaving spider Araneus ventricosus genome elucidates the spidroin gene catalogue.</title>
        <authorList>
            <person name="Kono N."/>
            <person name="Nakamura H."/>
            <person name="Ohtoshi R."/>
            <person name="Moran D.A.P."/>
            <person name="Shinohara A."/>
            <person name="Yoshida Y."/>
            <person name="Fujiwara M."/>
            <person name="Mori M."/>
            <person name="Tomita M."/>
            <person name="Arakawa K."/>
        </authorList>
    </citation>
    <scope>NUCLEOTIDE SEQUENCE [LARGE SCALE GENOMIC DNA]</scope>
</reference>
<organism evidence="1 2">
    <name type="scientific">Araneus ventricosus</name>
    <name type="common">Orbweaver spider</name>
    <name type="synonym">Epeira ventricosa</name>
    <dbReference type="NCBI Taxonomy" id="182803"/>
    <lineage>
        <taxon>Eukaryota</taxon>
        <taxon>Metazoa</taxon>
        <taxon>Ecdysozoa</taxon>
        <taxon>Arthropoda</taxon>
        <taxon>Chelicerata</taxon>
        <taxon>Arachnida</taxon>
        <taxon>Araneae</taxon>
        <taxon>Araneomorphae</taxon>
        <taxon>Entelegynae</taxon>
        <taxon>Araneoidea</taxon>
        <taxon>Araneidae</taxon>
        <taxon>Araneus</taxon>
    </lineage>
</organism>
<dbReference type="PANTHER" id="PTHR46409:SF1">
    <property type="entry name" value="HTH PSQ-TYPE DOMAIN-CONTAINING PROTEIN"/>
    <property type="match status" value="1"/>
</dbReference>
<accession>A0A4Y2VFN2</accession>
<dbReference type="OrthoDB" id="8023395at2759"/>
<evidence type="ECO:0000313" key="1">
    <source>
        <dbReference type="EMBL" id="GBO22537.1"/>
    </source>
</evidence>
<dbReference type="EMBL" id="BGPR01045618">
    <property type="protein sequence ID" value="GBO22537.1"/>
    <property type="molecule type" value="Genomic_DNA"/>
</dbReference>
<name>A0A4Y2VFN2_ARAVE</name>
<dbReference type="PANTHER" id="PTHR46409">
    <property type="entry name" value="HTH PSQ-TYPE DOMAIN-CONTAINING PROTEIN"/>
    <property type="match status" value="1"/>
</dbReference>
<gene>
    <name evidence="1" type="ORF">AVEN_94557_1</name>
</gene>
<proteinExistence type="predicted"/>
<comment type="caution">
    <text evidence="1">The sequence shown here is derived from an EMBL/GenBank/DDBJ whole genome shotgun (WGS) entry which is preliminary data.</text>
</comment>
<dbReference type="Proteomes" id="UP000499080">
    <property type="component" value="Unassembled WGS sequence"/>
</dbReference>